<dbReference type="InterPro" id="IPR003356">
    <property type="entry name" value="DNA_methylase_A-5"/>
</dbReference>
<dbReference type="Pfam" id="PF02384">
    <property type="entry name" value="N6_Mtase"/>
    <property type="match status" value="1"/>
</dbReference>
<reference evidence="12 13" key="1">
    <citation type="submission" date="2016-09" db="EMBL/GenBank/DDBJ databases">
        <title>Isolation, identification and antibiotic sensitivity analysis of bacterial pathogen from juvenile Hippocampus erectus with tail-rotted disease.</title>
        <authorList>
            <person name="Yang Q."/>
        </authorList>
    </citation>
    <scope>NUCLEOTIDE SEQUENCE [LARGE SCALE GENOMIC DNA]</scope>
    <source>
        <strain evidence="12 13">HM-10</strain>
    </source>
</reference>
<comment type="similarity">
    <text evidence="2">Belongs to the type-I restriction system S methylase family.</text>
</comment>
<dbReference type="InterPro" id="IPR029063">
    <property type="entry name" value="SAM-dependent_MTases_sf"/>
</dbReference>
<dbReference type="SUPFAM" id="SSF53335">
    <property type="entry name" value="S-adenosyl-L-methionine-dependent methyltransferases"/>
    <property type="match status" value="1"/>
</dbReference>
<dbReference type="InterPro" id="IPR002052">
    <property type="entry name" value="DNA_methylase_N6_adenine_CS"/>
</dbReference>
<evidence type="ECO:0000256" key="7">
    <source>
        <dbReference type="ARBA" id="ARBA00022747"/>
    </source>
</evidence>
<evidence type="ECO:0000313" key="12">
    <source>
        <dbReference type="EMBL" id="OHY94879.1"/>
    </source>
</evidence>
<evidence type="ECO:0000256" key="1">
    <source>
        <dbReference type="ARBA" id="ARBA00006594"/>
    </source>
</evidence>
<dbReference type="RefSeq" id="WP_071235664.1">
    <property type="nucleotide sequence ID" value="NZ_KV861322.1"/>
</dbReference>
<dbReference type="Gene3D" id="3.90.220.20">
    <property type="entry name" value="DNA methylase specificity domains"/>
    <property type="match status" value="1"/>
</dbReference>
<keyword evidence="13" id="KW-1185">Reference proteome</keyword>
<comment type="catalytic activity">
    <reaction evidence="9">
        <text>a 2'-deoxyadenosine in DNA + S-adenosyl-L-methionine = an N(6)-methyl-2'-deoxyadenosine in DNA + S-adenosyl-L-homocysteine + H(+)</text>
        <dbReference type="Rhea" id="RHEA:15197"/>
        <dbReference type="Rhea" id="RHEA-COMP:12418"/>
        <dbReference type="Rhea" id="RHEA-COMP:12419"/>
        <dbReference type="ChEBI" id="CHEBI:15378"/>
        <dbReference type="ChEBI" id="CHEBI:57856"/>
        <dbReference type="ChEBI" id="CHEBI:59789"/>
        <dbReference type="ChEBI" id="CHEBI:90615"/>
        <dbReference type="ChEBI" id="CHEBI:90616"/>
        <dbReference type="EC" id="2.1.1.72"/>
    </reaction>
</comment>
<dbReference type="PANTHER" id="PTHR42933">
    <property type="entry name" value="SLR6095 PROTEIN"/>
    <property type="match status" value="1"/>
</dbReference>
<evidence type="ECO:0000256" key="6">
    <source>
        <dbReference type="ARBA" id="ARBA00022691"/>
    </source>
</evidence>
<keyword evidence="5" id="KW-0808">Transferase</keyword>
<keyword evidence="4" id="KW-0489">Methyltransferase</keyword>
<dbReference type="CDD" id="cd17266">
    <property type="entry name" value="RMtype1_S_Sau1132ORF3780P-TRD2-CR2_like"/>
    <property type="match status" value="1"/>
</dbReference>
<sequence>MNKSQSLFSQLFSLLKRERKVKNTTQAVEFISVFIYLKHLQMRMDEDCQGFCYDNKRDFLSICHQIIRNSTFNGHTLYSSSNVEDFLVNSIDNFILNVDNDRLIRCLSELLNSINNTVELRALKSIYNELIEKMVLESSQSGEFYTPKAIAEVVVSYLKPNSEDIVYDPACGTSGFLLETAKYLEEKGRIDRNLITLYGDDISFFAFVVSKVNLILNSELDSCIRLGDSLEKLDYSHDVYNTNRHYDIVLTNPPFGKNNNNLHGYDQDQYIDYKFLRLAMYSMKEGGRAAIILPERFFYDYSYQAKSLKGELFKNFNVDCILSLPSGAMLPYTGVKLVVVFFSLTVSSGKTWLYKLTKKEKLTKNKKLEAMDFIDFIDKSKFKEESANSWNIDISELEADFNVFEKVKRQTDYSDFALFSESIGDFTKVGGQIRESINVIDERVKSIQSHVSDTNKQYTFSKVKVGEIISSCKTAPLSKEKLLPEGSYPVYGGNGVIGYYDDNILSGKFILVGRVGALCGNIHYVEGSIWVTNNSIALECTDLERVYPPYLARVLSNKDLRGLASGTAQPHLTVTKVKNIEVKLPPVKAQIELERWLSQLDKELHLQNTLANQLISKGESLQNELNHHLLQI</sequence>
<feature type="domain" description="DNA methylase adenine-specific" evidence="11">
    <location>
        <begin position="124"/>
        <end position="402"/>
    </location>
</feature>
<dbReference type="SUPFAM" id="SSF116734">
    <property type="entry name" value="DNA methylase specificity domain"/>
    <property type="match status" value="1"/>
</dbReference>
<comment type="similarity">
    <text evidence="1">Belongs to the N(4)/N(6)-methyltransferase family.</text>
</comment>
<evidence type="ECO:0000256" key="5">
    <source>
        <dbReference type="ARBA" id="ARBA00022679"/>
    </source>
</evidence>
<evidence type="ECO:0000313" key="13">
    <source>
        <dbReference type="Proteomes" id="UP000180133"/>
    </source>
</evidence>
<organism evidence="12 13">
    <name type="scientific">Vibrio rotiferianus</name>
    <dbReference type="NCBI Taxonomy" id="190895"/>
    <lineage>
        <taxon>Bacteria</taxon>
        <taxon>Pseudomonadati</taxon>
        <taxon>Pseudomonadota</taxon>
        <taxon>Gammaproteobacteria</taxon>
        <taxon>Vibrionales</taxon>
        <taxon>Vibrionaceae</taxon>
        <taxon>Vibrio</taxon>
    </lineage>
</organism>
<name>A0ABX3DBZ0_9VIBR</name>
<keyword evidence="8" id="KW-0238">DNA-binding</keyword>
<evidence type="ECO:0000256" key="2">
    <source>
        <dbReference type="ARBA" id="ARBA00010923"/>
    </source>
</evidence>
<protein>
    <recommendedName>
        <fullName evidence="3">site-specific DNA-methyltransferase (adenine-specific)</fullName>
        <ecNumber evidence="3">2.1.1.72</ecNumber>
    </recommendedName>
</protein>
<dbReference type="PANTHER" id="PTHR42933:SF3">
    <property type="entry name" value="TYPE I RESTRICTION ENZYME MJAVIII METHYLASE SUBUNIT"/>
    <property type="match status" value="1"/>
</dbReference>
<evidence type="ECO:0000256" key="4">
    <source>
        <dbReference type="ARBA" id="ARBA00022603"/>
    </source>
</evidence>
<gene>
    <name evidence="12" type="ORF">BI375_14600</name>
</gene>
<dbReference type="EMBL" id="MKFT01000004">
    <property type="protein sequence ID" value="OHY94879.1"/>
    <property type="molecule type" value="Genomic_DNA"/>
</dbReference>
<evidence type="ECO:0000256" key="9">
    <source>
        <dbReference type="ARBA" id="ARBA00047942"/>
    </source>
</evidence>
<dbReference type="Proteomes" id="UP000180133">
    <property type="component" value="Unassembled WGS sequence"/>
</dbReference>
<keyword evidence="6" id="KW-0949">S-adenosyl-L-methionine</keyword>
<keyword evidence="7" id="KW-0680">Restriction system</keyword>
<dbReference type="Pfam" id="PF01420">
    <property type="entry name" value="Methylase_S"/>
    <property type="match status" value="1"/>
</dbReference>
<dbReference type="PROSITE" id="PS00092">
    <property type="entry name" value="N6_MTASE"/>
    <property type="match status" value="1"/>
</dbReference>
<evidence type="ECO:0000259" key="10">
    <source>
        <dbReference type="Pfam" id="PF01420"/>
    </source>
</evidence>
<comment type="caution">
    <text evidence="12">The sequence shown here is derived from an EMBL/GenBank/DDBJ whole genome shotgun (WGS) entry which is preliminary data.</text>
</comment>
<dbReference type="InterPro" id="IPR051537">
    <property type="entry name" value="DNA_Adenine_Mtase"/>
</dbReference>
<dbReference type="InterPro" id="IPR044946">
    <property type="entry name" value="Restrct_endonuc_typeI_TRD_sf"/>
</dbReference>
<evidence type="ECO:0000259" key="11">
    <source>
        <dbReference type="Pfam" id="PF02384"/>
    </source>
</evidence>
<accession>A0ABX3DBZ0</accession>
<dbReference type="Gene3D" id="3.40.50.150">
    <property type="entry name" value="Vaccinia Virus protein VP39"/>
    <property type="match status" value="1"/>
</dbReference>
<dbReference type="PRINTS" id="PR00507">
    <property type="entry name" value="N12N6MTFRASE"/>
</dbReference>
<evidence type="ECO:0000256" key="3">
    <source>
        <dbReference type="ARBA" id="ARBA00011900"/>
    </source>
</evidence>
<evidence type="ECO:0000256" key="8">
    <source>
        <dbReference type="ARBA" id="ARBA00023125"/>
    </source>
</evidence>
<dbReference type="InterPro" id="IPR000055">
    <property type="entry name" value="Restrct_endonuc_typeI_TRD"/>
</dbReference>
<proteinExistence type="inferred from homology"/>
<dbReference type="EC" id="2.1.1.72" evidence="3"/>
<feature type="domain" description="Type I restriction modification DNA specificity" evidence="10">
    <location>
        <begin position="461"/>
        <end position="614"/>
    </location>
</feature>